<sequence>MQQIGIELKVLNLICEIAEEIENNHAEFNERYLHHFFSNKLQNIISPINLYGNISETILHPEWPTYKETSGITCSKYKNSNVGKNGMGGHIDFAIGEYKKPHIGIEFKLSNNWNNDGMVFDFLKLMDKKNPFKTSLSLAIILREKKLSKNGYLHDLVNHYNSSISEAKKRLGTNLCGAERKLYFIITEVETNNNKRYGRRHFIYIKDKFEKIEDGNRLLQSLIQLYSINS</sequence>
<dbReference type="AlphaFoldDB" id="A0A520XB17"/>
<evidence type="ECO:0000313" key="2">
    <source>
        <dbReference type="Proteomes" id="UP000322454"/>
    </source>
</evidence>
<gene>
    <name evidence="1" type="ORF">EVJ48_07205</name>
</gene>
<evidence type="ECO:0000313" key="1">
    <source>
        <dbReference type="EMBL" id="RZV38331.1"/>
    </source>
</evidence>
<accession>A0A520XB17</accession>
<dbReference type="EMBL" id="SHMQ01000020">
    <property type="protein sequence ID" value="RZV38331.1"/>
    <property type="molecule type" value="Genomic_DNA"/>
</dbReference>
<comment type="caution">
    <text evidence="1">The sequence shown here is derived from an EMBL/GenBank/DDBJ whole genome shotgun (WGS) entry which is preliminary data.</text>
</comment>
<name>A0A520XB17_9DELT</name>
<protein>
    <submittedName>
        <fullName evidence="1">Uncharacterized protein</fullName>
    </submittedName>
</protein>
<proteinExistence type="predicted"/>
<dbReference type="Proteomes" id="UP000322454">
    <property type="component" value="Unassembled WGS sequence"/>
</dbReference>
<organism evidence="1 2">
    <name type="scientific">Candidatus Acidulodesulfobacterium acidiphilum</name>
    <dbReference type="NCBI Taxonomy" id="2597224"/>
    <lineage>
        <taxon>Bacteria</taxon>
        <taxon>Deltaproteobacteria</taxon>
        <taxon>Candidatus Acidulodesulfobacterales</taxon>
        <taxon>Candidatus Acidulodesulfobacterium</taxon>
    </lineage>
</organism>
<reference evidence="1 2" key="1">
    <citation type="submission" date="2019-01" db="EMBL/GenBank/DDBJ databases">
        <title>Insights into ecological role of a new deltaproteobacterial order Candidatus Sinidesulfobacterales (Sva0485) by metagenomics and metatranscriptomics.</title>
        <authorList>
            <person name="Tan S."/>
            <person name="Liu J."/>
            <person name="Fang Y."/>
            <person name="Hedlund B."/>
            <person name="Lian Z.-H."/>
            <person name="Huang L.-Y."/>
            <person name="Li J.-T."/>
            <person name="Huang L.-N."/>
            <person name="Li W.-J."/>
            <person name="Jiang H.-C."/>
            <person name="Dong H.-L."/>
            <person name="Shu W.-S."/>
        </authorList>
    </citation>
    <scope>NUCLEOTIDE SEQUENCE [LARGE SCALE GENOMIC DNA]</scope>
    <source>
        <strain evidence="1">AP4</strain>
    </source>
</reference>